<dbReference type="PROSITE" id="PS00690">
    <property type="entry name" value="DEAH_ATP_HELICASE"/>
    <property type="match status" value="1"/>
</dbReference>
<evidence type="ECO:0000259" key="15">
    <source>
        <dbReference type="PROSITE" id="PS50967"/>
    </source>
</evidence>
<organism evidence="18 19">
    <name type="scientific">Papaver somniferum</name>
    <name type="common">Opium poppy</name>
    <dbReference type="NCBI Taxonomy" id="3469"/>
    <lineage>
        <taxon>Eukaryota</taxon>
        <taxon>Viridiplantae</taxon>
        <taxon>Streptophyta</taxon>
        <taxon>Embryophyta</taxon>
        <taxon>Tracheophyta</taxon>
        <taxon>Spermatophyta</taxon>
        <taxon>Magnoliopsida</taxon>
        <taxon>Ranunculales</taxon>
        <taxon>Papaveraceae</taxon>
        <taxon>Papaveroideae</taxon>
        <taxon>Papaver</taxon>
    </lineage>
</organism>
<dbReference type="AlphaFoldDB" id="A0A4Y7JSJ2"/>
<evidence type="ECO:0000256" key="12">
    <source>
        <dbReference type="ARBA" id="ARBA00034808"/>
    </source>
</evidence>
<dbReference type="PANTHER" id="PTHR13710">
    <property type="entry name" value="DNA HELICASE RECQ FAMILY MEMBER"/>
    <property type="match status" value="1"/>
</dbReference>
<dbReference type="GO" id="GO:0003677">
    <property type="term" value="F:DNA binding"/>
    <property type="evidence" value="ECO:0007669"/>
    <property type="project" value="UniProtKB-KW"/>
</dbReference>
<evidence type="ECO:0000256" key="3">
    <source>
        <dbReference type="ARBA" id="ARBA00005446"/>
    </source>
</evidence>
<gene>
    <name evidence="18" type="ORF">C5167_024421</name>
</gene>
<dbReference type="InterPro" id="IPR036388">
    <property type="entry name" value="WH-like_DNA-bd_sf"/>
</dbReference>
<dbReference type="GO" id="GO:0005737">
    <property type="term" value="C:cytoplasm"/>
    <property type="evidence" value="ECO:0007669"/>
    <property type="project" value="TreeGrafter"/>
</dbReference>
<keyword evidence="9" id="KW-0413">Isomerase</keyword>
<dbReference type="InterPro" id="IPR018982">
    <property type="entry name" value="RQC_domain"/>
</dbReference>
<evidence type="ECO:0000256" key="7">
    <source>
        <dbReference type="ARBA" id="ARBA00022840"/>
    </source>
</evidence>
<dbReference type="PROSITE" id="PS50206">
    <property type="entry name" value="RHODANESE_3"/>
    <property type="match status" value="1"/>
</dbReference>
<protein>
    <recommendedName>
        <fullName evidence="12">DNA 3'-5' helicase</fullName>
        <ecNumber evidence="12">5.6.2.4</ecNumber>
    </recommendedName>
</protein>
<dbReference type="Pfam" id="PF16124">
    <property type="entry name" value="RecQ_Zn_bind"/>
    <property type="match status" value="1"/>
</dbReference>
<dbReference type="GO" id="GO:0005634">
    <property type="term" value="C:nucleus"/>
    <property type="evidence" value="ECO:0007669"/>
    <property type="project" value="UniProtKB-SubCell"/>
</dbReference>
<dbReference type="PROSITE" id="PS51192">
    <property type="entry name" value="HELICASE_ATP_BIND_1"/>
    <property type="match status" value="1"/>
</dbReference>
<proteinExistence type="inferred from homology"/>
<dbReference type="SMART" id="SM00956">
    <property type="entry name" value="RQC"/>
    <property type="match status" value="1"/>
</dbReference>
<dbReference type="SMART" id="SM00487">
    <property type="entry name" value="DEXDc"/>
    <property type="match status" value="1"/>
</dbReference>
<dbReference type="SMART" id="SM00490">
    <property type="entry name" value="HELICc"/>
    <property type="match status" value="1"/>
</dbReference>
<sequence length="1250" mass="139663">MATTQMSVSGRNLSIDTKSSEKSPKINWAQHASAHDGFASQNKFLSSTFLYSLPTQKPSSEGIPCERSMASAVVDPQRQHDPQIKKAWHTLSSLKETCRIYLKPGITSPLVHRNGAEKLPSTMVYPSHDTTKKATVWSSSDMSRRSSESSTHEEVQNHPKFINSSSRVGEPVKNTSSSLPERRVNAAENFRGTNMGMPHGREESMMYNSPAAVCNGSTDQGLVAEFADGFDDDEIFQTLDVDQIVQEHIQLTCTPQSSMSKLPPFTPVVNKDSYTSYEGACLPPELSIDCDHGVKVAHCPEAASHLQEKKDLLISISNELLDNGDELSPPQLEKLRQDRVQLKEEVKLLEKYLQSSSVNEERQKSHSLASTAAHRSFQPETPLSTFRIDPLRFDAQVQIRAEQNSYISGSQSSISFSCHDRFATPGPVEREAYTPKIFDVKYIDGSNDKRWSSSNFPWSKELEADNRRVFGNRSFRPNQREVINATMSGCDVFVLMPTGGGKSLTYQLPALVSDGITLVISPLVSLIQDQIMHLLQANIPAAYLSANMEWTEQQEIFRELSSGCCKYKLLYVTPEKVAKSDALLRQLESLHARQSLSRIVVDEAHCVSQWGHDFRPDYQSLGILKQKFPSTPVLALTATATASVKEDVVQALGLVNCIVFTQSFNRPNLWYSTVPKTKKCMEDIHKFIKENHFDECGIIYCLSRLDCEKVAEKLQECGHKASFYHGSMDPHQRAFVQKQWSKDEINIICATVAFGMDFAGINKPDVRFVIHHSLPKSIEGYHQECGRAGRDGQRSSCVLYYSYSDYIRVKHMISQGVTEPSPFAAGSRRSNPERMLETNIENLQRMVSYCENDVDCRRFLQLIHFGEKFDSATCNKTCDNCSKNLSHIDKDVTDIANQLVELVKSTGQQNSSSHILEVFRGSMSQIVKRYRHDTVKLHGSGKHLGKGEASRILRHLVTEDVLVEEVKKSDIYGSVSSVLKVNDSKFYDISCGGKKIILRFPTSTKTVKAAVTKGPLASSGKMSNKQYETPVEKPYETPDEKPQSEAEQLLSATVYGALRLLRTNLIREAAEGGVNLAAHHIFANNVLHNLSKAIPRTKEELLEVNGIGRAKLAKYGDRVLEAIDITVNGFHSKDKSNNSSGSDKRRRNLTGTTNSGFIEDDDDFTDSTGSLKKRASDEAMNRNTEYNDFDAARYDQCIDIDLDWEDLNDDGNINGSNANNELGRVLPSWAAGNKSQTQGRNLYQEFAYKG</sequence>
<feature type="domain" description="Rhodanese" evidence="14">
    <location>
        <begin position="698"/>
        <end position="740"/>
    </location>
</feature>
<comment type="subcellular location">
    <subcellularLocation>
        <location evidence="2">Nucleus</location>
    </subcellularLocation>
</comment>
<keyword evidence="7" id="KW-0067">ATP-binding</keyword>
<feature type="domain" description="HRDC" evidence="15">
    <location>
        <begin position="1048"/>
        <end position="1133"/>
    </location>
</feature>
<dbReference type="EMBL" id="CM010719">
    <property type="protein sequence ID" value="RZC62665.1"/>
    <property type="molecule type" value="Genomic_DNA"/>
</dbReference>
<dbReference type="SUPFAM" id="SSF47819">
    <property type="entry name" value="HRDC-like"/>
    <property type="match status" value="1"/>
</dbReference>
<dbReference type="CDD" id="cd18794">
    <property type="entry name" value="SF2_C_RecQ"/>
    <property type="match status" value="1"/>
</dbReference>
<evidence type="ECO:0000259" key="17">
    <source>
        <dbReference type="PROSITE" id="PS51194"/>
    </source>
</evidence>
<evidence type="ECO:0000256" key="13">
    <source>
        <dbReference type="SAM" id="MobiDB-lite"/>
    </source>
</evidence>
<dbReference type="GO" id="GO:0043138">
    <property type="term" value="F:3'-5' DNA helicase activity"/>
    <property type="evidence" value="ECO:0007669"/>
    <property type="project" value="UniProtKB-EC"/>
</dbReference>
<dbReference type="InterPro" id="IPR027417">
    <property type="entry name" value="P-loop_NTPase"/>
</dbReference>
<dbReference type="STRING" id="3469.A0A4Y7JSJ2"/>
<reference evidence="18 19" key="1">
    <citation type="journal article" date="2018" name="Science">
        <title>The opium poppy genome and morphinan production.</title>
        <authorList>
            <person name="Guo L."/>
            <person name="Winzer T."/>
            <person name="Yang X."/>
            <person name="Li Y."/>
            <person name="Ning Z."/>
            <person name="He Z."/>
            <person name="Teodor R."/>
            <person name="Lu Y."/>
            <person name="Bowser T.A."/>
            <person name="Graham I.A."/>
            <person name="Ye K."/>
        </authorList>
    </citation>
    <scope>NUCLEOTIDE SEQUENCE [LARGE SCALE GENOMIC DNA]</scope>
    <source>
        <strain evidence="19">cv. HN1</strain>
        <tissue evidence="18">Leaves</tissue>
    </source>
</reference>
<evidence type="ECO:0000256" key="10">
    <source>
        <dbReference type="ARBA" id="ARBA00023242"/>
    </source>
</evidence>
<evidence type="ECO:0000256" key="5">
    <source>
        <dbReference type="ARBA" id="ARBA00022801"/>
    </source>
</evidence>
<evidence type="ECO:0000256" key="6">
    <source>
        <dbReference type="ARBA" id="ARBA00022806"/>
    </source>
</evidence>
<evidence type="ECO:0000259" key="14">
    <source>
        <dbReference type="PROSITE" id="PS50206"/>
    </source>
</evidence>
<evidence type="ECO:0000256" key="1">
    <source>
        <dbReference type="ARBA" id="ARBA00001947"/>
    </source>
</evidence>
<dbReference type="Pfam" id="PF09382">
    <property type="entry name" value="RQC"/>
    <property type="match status" value="1"/>
</dbReference>
<feature type="compositionally biased region" description="Basic and acidic residues" evidence="13">
    <location>
        <begin position="1030"/>
        <end position="1043"/>
    </location>
</feature>
<dbReference type="Gramene" id="RZC62665">
    <property type="protein sequence ID" value="RZC62665"/>
    <property type="gene ID" value="C5167_024421"/>
</dbReference>
<evidence type="ECO:0000256" key="2">
    <source>
        <dbReference type="ARBA" id="ARBA00004123"/>
    </source>
</evidence>
<dbReference type="PANTHER" id="PTHR13710:SF156">
    <property type="entry name" value="ATP-DEPENDENT DNA HELICASE Q-LIKE 4B"/>
    <property type="match status" value="1"/>
</dbReference>
<dbReference type="PROSITE" id="PS50967">
    <property type="entry name" value="HRDC"/>
    <property type="match status" value="1"/>
</dbReference>
<keyword evidence="8" id="KW-0238">DNA-binding</keyword>
<dbReference type="InterPro" id="IPR032284">
    <property type="entry name" value="RecQ_Zn-bd"/>
</dbReference>
<dbReference type="EC" id="5.6.2.4" evidence="12"/>
<dbReference type="InterPro" id="IPR001763">
    <property type="entry name" value="Rhodanese-like_dom"/>
</dbReference>
<evidence type="ECO:0000256" key="4">
    <source>
        <dbReference type="ARBA" id="ARBA00022741"/>
    </source>
</evidence>
<dbReference type="GO" id="GO:0009378">
    <property type="term" value="F:four-way junction helicase activity"/>
    <property type="evidence" value="ECO:0007669"/>
    <property type="project" value="TreeGrafter"/>
</dbReference>
<dbReference type="Pfam" id="PF00270">
    <property type="entry name" value="DEAD"/>
    <property type="match status" value="1"/>
</dbReference>
<dbReference type="GO" id="GO:0005694">
    <property type="term" value="C:chromosome"/>
    <property type="evidence" value="ECO:0007669"/>
    <property type="project" value="TreeGrafter"/>
</dbReference>
<dbReference type="InterPro" id="IPR001650">
    <property type="entry name" value="Helicase_C-like"/>
</dbReference>
<evidence type="ECO:0000256" key="8">
    <source>
        <dbReference type="ARBA" id="ARBA00023125"/>
    </source>
</evidence>
<dbReference type="NCBIfam" id="TIGR00614">
    <property type="entry name" value="recQ_fam"/>
    <property type="match status" value="1"/>
</dbReference>
<dbReference type="Pfam" id="PF00570">
    <property type="entry name" value="HRDC"/>
    <property type="match status" value="1"/>
</dbReference>
<evidence type="ECO:0000259" key="16">
    <source>
        <dbReference type="PROSITE" id="PS51192"/>
    </source>
</evidence>
<dbReference type="Proteomes" id="UP000316621">
    <property type="component" value="Chromosome 5"/>
</dbReference>
<dbReference type="InterPro" id="IPR004589">
    <property type="entry name" value="DNA_helicase_ATP-dep_RecQ"/>
</dbReference>
<dbReference type="Gene3D" id="3.40.50.300">
    <property type="entry name" value="P-loop containing nucleotide triphosphate hydrolases"/>
    <property type="match status" value="2"/>
</dbReference>
<feature type="compositionally biased region" description="Polar residues" evidence="13">
    <location>
        <begin position="162"/>
        <end position="179"/>
    </location>
</feature>
<feature type="compositionally biased region" description="Polar residues" evidence="13">
    <location>
        <begin position="1"/>
        <end position="17"/>
    </location>
</feature>
<dbReference type="Gene3D" id="1.10.10.10">
    <property type="entry name" value="Winged helix-like DNA-binding domain superfamily/Winged helix DNA-binding domain"/>
    <property type="match status" value="1"/>
</dbReference>
<dbReference type="GO" id="GO:0016787">
    <property type="term" value="F:hydrolase activity"/>
    <property type="evidence" value="ECO:0007669"/>
    <property type="project" value="UniProtKB-KW"/>
</dbReference>
<keyword evidence="5" id="KW-0378">Hydrolase</keyword>
<feature type="region of interest" description="Disordered" evidence="13">
    <location>
        <begin position="1018"/>
        <end position="1043"/>
    </location>
</feature>
<dbReference type="InterPro" id="IPR002121">
    <property type="entry name" value="HRDC_dom"/>
</dbReference>
<accession>A0A4Y7JSJ2</accession>
<comment type="catalytic activity">
    <reaction evidence="11">
        <text>Couples ATP hydrolysis with the unwinding of duplex DNA by translocating in the 3'-5' direction.</text>
        <dbReference type="EC" id="5.6.2.4"/>
    </reaction>
</comment>
<dbReference type="InterPro" id="IPR044876">
    <property type="entry name" value="HRDC_dom_sf"/>
</dbReference>
<evidence type="ECO:0000256" key="9">
    <source>
        <dbReference type="ARBA" id="ARBA00023235"/>
    </source>
</evidence>
<dbReference type="Pfam" id="PF00271">
    <property type="entry name" value="Helicase_C"/>
    <property type="match status" value="1"/>
</dbReference>
<dbReference type="GO" id="GO:0000724">
    <property type="term" value="P:double-strand break repair via homologous recombination"/>
    <property type="evidence" value="ECO:0007669"/>
    <property type="project" value="TreeGrafter"/>
</dbReference>
<keyword evidence="19" id="KW-1185">Reference proteome</keyword>
<dbReference type="FunFam" id="3.40.50.300:FF:000340">
    <property type="entry name" value="Bloom syndrome, RecQ helicase"/>
    <property type="match status" value="1"/>
</dbReference>
<dbReference type="InterPro" id="IPR011545">
    <property type="entry name" value="DEAD/DEAH_box_helicase_dom"/>
</dbReference>
<name>A0A4Y7JSJ2_PAPSO</name>
<dbReference type="InterPro" id="IPR010997">
    <property type="entry name" value="HRDC-like_sf"/>
</dbReference>
<evidence type="ECO:0000313" key="19">
    <source>
        <dbReference type="Proteomes" id="UP000316621"/>
    </source>
</evidence>
<keyword evidence="6" id="KW-0347">Helicase</keyword>
<dbReference type="GO" id="GO:0005524">
    <property type="term" value="F:ATP binding"/>
    <property type="evidence" value="ECO:0007669"/>
    <property type="project" value="UniProtKB-KW"/>
</dbReference>
<keyword evidence="10" id="KW-0539">Nucleus</keyword>
<keyword evidence="4" id="KW-0547">Nucleotide-binding</keyword>
<dbReference type="InterPro" id="IPR002464">
    <property type="entry name" value="DNA/RNA_helicase_DEAH_CS"/>
</dbReference>
<feature type="domain" description="Helicase ATP-binding" evidence="16">
    <location>
        <begin position="483"/>
        <end position="658"/>
    </location>
</feature>
<evidence type="ECO:0000313" key="18">
    <source>
        <dbReference type="EMBL" id="RZC62665.1"/>
    </source>
</evidence>
<comment type="similarity">
    <text evidence="3">Belongs to the helicase family. RecQ subfamily.</text>
</comment>
<dbReference type="Gene3D" id="1.10.150.80">
    <property type="entry name" value="HRDC domain"/>
    <property type="match status" value="1"/>
</dbReference>
<feature type="domain" description="Helicase C-terminal" evidence="17">
    <location>
        <begin position="680"/>
        <end position="836"/>
    </location>
</feature>
<dbReference type="SUPFAM" id="SSF46785">
    <property type="entry name" value="Winged helix' DNA-binding domain"/>
    <property type="match status" value="1"/>
</dbReference>
<dbReference type="GO" id="GO:0006260">
    <property type="term" value="P:DNA replication"/>
    <property type="evidence" value="ECO:0007669"/>
    <property type="project" value="InterPro"/>
</dbReference>
<dbReference type="InterPro" id="IPR014001">
    <property type="entry name" value="Helicase_ATP-bd"/>
</dbReference>
<dbReference type="CDD" id="cd17920">
    <property type="entry name" value="DEXHc_RecQ"/>
    <property type="match status" value="1"/>
</dbReference>
<feature type="region of interest" description="Disordered" evidence="13">
    <location>
        <begin position="135"/>
        <end position="180"/>
    </location>
</feature>
<evidence type="ECO:0000256" key="11">
    <source>
        <dbReference type="ARBA" id="ARBA00034617"/>
    </source>
</evidence>
<feature type="compositionally biased region" description="Basic and acidic residues" evidence="13">
    <location>
        <begin position="142"/>
        <end position="157"/>
    </location>
</feature>
<dbReference type="PROSITE" id="PS51194">
    <property type="entry name" value="HELICASE_CTER"/>
    <property type="match status" value="1"/>
</dbReference>
<dbReference type="GO" id="GO:0070417">
    <property type="term" value="P:cellular response to cold"/>
    <property type="evidence" value="ECO:0007669"/>
    <property type="project" value="UniProtKB-ARBA"/>
</dbReference>
<feature type="region of interest" description="Disordered" evidence="13">
    <location>
        <begin position="1"/>
        <end position="24"/>
    </location>
</feature>
<comment type="cofactor">
    <cofactor evidence="1">
        <name>Zn(2+)</name>
        <dbReference type="ChEBI" id="CHEBI:29105"/>
    </cofactor>
</comment>
<dbReference type="InterPro" id="IPR036390">
    <property type="entry name" value="WH_DNA-bd_sf"/>
</dbReference>
<dbReference type="OMA" id="CTPQPSI"/>
<dbReference type="FunFam" id="3.40.50.300:FF:000296">
    <property type="entry name" value="ATP-dependent DNA helicase RecQ"/>
    <property type="match status" value="1"/>
</dbReference>
<feature type="region of interest" description="Disordered" evidence="13">
    <location>
        <begin position="1131"/>
        <end position="1163"/>
    </location>
</feature>
<dbReference type="SUPFAM" id="SSF52540">
    <property type="entry name" value="P-loop containing nucleoside triphosphate hydrolases"/>
    <property type="match status" value="1"/>
</dbReference>